<dbReference type="InterPro" id="IPR004358">
    <property type="entry name" value="Sig_transdc_His_kin-like_C"/>
</dbReference>
<dbReference type="CDD" id="cd16922">
    <property type="entry name" value="HATPase_EvgS-ArcB-TorS-like"/>
    <property type="match status" value="1"/>
</dbReference>
<evidence type="ECO:0008006" key="11">
    <source>
        <dbReference type="Google" id="ProtNLM"/>
    </source>
</evidence>
<feature type="domain" description="PAC" evidence="8">
    <location>
        <begin position="399"/>
        <end position="451"/>
    </location>
</feature>
<evidence type="ECO:0000313" key="9">
    <source>
        <dbReference type="EMBL" id="KAL2063854.1"/>
    </source>
</evidence>
<dbReference type="PANTHER" id="PTHR45339:SF1">
    <property type="entry name" value="HYBRID SIGNAL TRANSDUCTION HISTIDINE KINASE J"/>
    <property type="match status" value="1"/>
</dbReference>
<evidence type="ECO:0000256" key="2">
    <source>
        <dbReference type="ARBA" id="ARBA00023012"/>
    </source>
</evidence>
<keyword evidence="1 3" id="KW-0597">Phosphoprotein</keyword>
<dbReference type="InterPro" id="IPR003661">
    <property type="entry name" value="HisK_dim/P_dom"/>
</dbReference>
<dbReference type="SMART" id="SM00448">
    <property type="entry name" value="REC"/>
    <property type="match status" value="1"/>
</dbReference>
<evidence type="ECO:0000256" key="4">
    <source>
        <dbReference type="SAM" id="MobiDB-lite"/>
    </source>
</evidence>
<protein>
    <recommendedName>
        <fullName evidence="11">Histidine kinase</fullName>
    </recommendedName>
</protein>
<feature type="domain" description="PAS" evidence="7">
    <location>
        <begin position="341"/>
        <end position="385"/>
    </location>
</feature>
<accession>A0ABR4C1T5</accession>
<proteinExistence type="predicted"/>
<feature type="region of interest" description="Disordered" evidence="4">
    <location>
        <begin position="1016"/>
        <end position="1049"/>
    </location>
</feature>
<dbReference type="SMART" id="SM00388">
    <property type="entry name" value="HisKA"/>
    <property type="match status" value="1"/>
</dbReference>
<dbReference type="Gene3D" id="3.30.450.20">
    <property type="entry name" value="PAS domain"/>
    <property type="match status" value="1"/>
</dbReference>
<dbReference type="InterPro" id="IPR036097">
    <property type="entry name" value="HisK_dim/P_sf"/>
</dbReference>
<dbReference type="InterPro" id="IPR013655">
    <property type="entry name" value="PAS_fold_3"/>
</dbReference>
<dbReference type="Pfam" id="PF00512">
    <property type="entry name" value="HisKA"/>
    <property type="match status" value="1"/>
</dbReference>
<dbReference type="Proteomes" id="UP001595075">
    <property type="component" value="Unassembled WGS sequence"/>
</dbReference>
<sequence>MLSEPNKSSEWRSAGCHSSMDLQLAVLRHLPTPVLVLSPQHTTVFANRAAERILGSRDPIQSTGEGISGRVPSDLGIKLLYNREWNTVLARIAAAYDHSSMEGNDDPVHEIDAVLPTPDLSFAKKHFRILVSILTAESGKHFILSFERSPHMDRRVISPICDHVSDVDTMEIPGRTKQSEAKCWKDILNIKRAVFDSSNAPGFLLTADEQFYLSNKKAREVLGDMMGGFDGCNGSSLRAQLEVWDENFVNKLDATNFPCMKMVRTKTPFINTRYGFVHAVTGERLVVCVDGECLYDDETGEFLGGICWCKDLQLYDDFLSDQLQRRLESHETICNLMPHLVWTTTADGVCDWFSKRWYEFTGLTEEESVGAGFVSAVHPEDMPKLWKNWEHHSQAGEECDIEIRYRRRDGAYRWMLARACALKDDNGNILKWYGTNTDIHDLVVARIAAARNKHEMLTVLGHAEVNLFSINKERKITLVEGGMRWNAESIDKSKLIGQDAIAMARNTEPGGVPNYEQNILDLLSGKVETAQSEDIVGGRTYRTRLVADLEQNTIDGGQGPTLRGIIGLSIDVTDMKARLALQLDNNRLMAEEQAAKNSNQMKSQFLANMSHEMRTPTAGIIGMVELLSDDQTLTKEQREYVNSIHLSAKALLTIVNDVLDFSKIESGRLDIEKVPFNLSSVVGDLCKLLSMFASQKGLEFVYQSSLNEDLEVIGDPGRTRQVLSNLLTNALKFTKKGSVKLIVSSALLEPDKSGNEGINVQFLIEDTGIGIEKSVLDKLFQPFSQGDSSTARLYGGTGLGLTISRNLALLMDGSIELKSEPDVGSNAYFTIPFRVSSWHQDPRLNAAALSPGTGPRLTPLTKIPSWTAPLAHRSINQDLLNQQISSSVTTSYTHPSLSREGSLEDPALPIPQLSTQQRARTHILVVEDNPINQTIAIKNIRKLGFPVTAVWNGREALAYLLAPSTSQPRPSIILMDVQMPVMDGYEATRLLRTSSEYMRDEDEAIVFAASERDSTPEFESSISRGKRKALNPVNEDEAESSKQQCSQNREIEKALRGRARGYLRDIPVIAMTASAIQGDKEKCHDAGMDDYLAKPVEKAKLEEMLVKWAGRKRDSVNE</sequence>
<dbReference type="InterPro" id="IPR003594">
    <property type="entry name" value="HATPase_dom"/>
</dbReference>
<gene>
    <name evidence="9" type="ORF">VTL71DRAFT_4348</name>
</gene>
<dbReference type="SUPFAM" id="SSF55785">
    <property type="entry name" value="PYP-like sensor domain (PAS domain)"/>
    <property type="match status" value="1"/>
</dbReference>
<dbReference type="InterPro" id="IPR001610">
    <property type="entry name" value="PAC"/>
</dbReference>
<dbReference type="SMART" id="SM00091">
    <property type="entry name" value="PAS"/>
    <property type="match status" value="2"/>
</dbReference>
<dbReference type="PANTHER" id="PTHR45339">
    <property type="entry name" value="HYBRID SIGNAL TRANSDUCTION HISTIDINE KINASE J"/>
    <property type="match status" value="1"/>
</dbReference>
<dbReference type="Gene3D" id="3.30.565.10">
    <property type="entry name" value="Histidine kinase-like ATPase, C-terminal domain"/>
    <property type="match status" value="1"/>
</dbReference>
<comment type="caution">
    <text evidence="9">The sequence shown here is derived from an EMBL/GenBank/DDBJ whole genome shotgun (WGS) entry which is preliminary data.</text>
</comment>
<evidence type="ECO:0000313" key="10">
    <source>
        <dbReference type="Proteomes" id="UP001595075"/>
    </source>
</evidence>
<dbReference type="InterPro" id="IPR005467">
    <property type="entry name" value="His_kinase_dom"/>
</dbReference>
<dbReference type="SMART" id="SM00086">
    <property type="entry name" value="PAC"/>
    <property type="match status" value="1"/>
</dbReference>
<dbReference type="InterPro" id="IPR036890">
    <property type="entry name" value="HATPase_C_sf"/>
</dbReference>
<dbReference type="Pfam" id="PF08447">
    <property type="entry name" value="PAS_3"/>
    <property type="match status" value="1"/>
</dbReference>
<feature type="domain" description="Response regulatory" evidence="6">
    <location>
        <begin position="922"/>
        <end position="1109"/>
    </location>
</feature>
<dbReference type="SMART" id="SM00387">
    <property type="entry name" value="HATPase_c"/>
    <property type="match status" value="1"/>
</dbReference>
<dbReference type="InterPro" id="IPR000014">
    <property type="entry name" value="PAS"/>
</dbReference>
<dbReference type="PROSITE" id="PS50112">
    <property type="entry name" value="PAS"/>
    <property type="match status" value="1"/>
</dbReference>
<evidence type="ECO:0000259" key="6">
    <source>
        <dbReference type="PROSITE" id="PS50110"/>
    </source>
</evidence>
<dbReference type="PROSITE" id="PS50113">
    <property type="entry name" value="PAC"/>
    <property type="match status" value="1"/>
</dbReference>
<dbReference type="Gene3D" id="3.40.50.2300">
    <property type="match status" value="1"/>
</dbReference>
<name>A0ABR4C1T5_9HELO</name>
<dbReference type="Pfam" id="PF02518">
    <property type="entry name" value="HATPase_c"/>
    <property type="match status" value="1"/>
</dbReference>
<dbReference type="CDD" id="cd00082">
    <property type="entry name" value="HisKA"/>
    <property type="match status" value="1"/>
</dbReference>
<evidence type="ECO:0000256" key="3">
    <source>
        <dbReference type="PROSITE-ProRule" id="PRU00169"/>
    </source>
</evidence>
<dbReference type="CDD" id="cd00130">
    <property type="entry name" value="PAS"/>
    <property type="match status" value="1"/>
</dbReference>
<keyword evidence="10" id="KW-1185">Reference proteome</keyword>
<dbReference type="SUPFAM" id="SSF52172">
    <property type="entry name" value="CheY-like"/>
    <property type="match status" value="2"/>
</dbReference>
<dbReference type="SUPFAM" id="SSF55874">
    <property type="entry name" value="ATPase domain of HSP90 chaperone/DNA topoisomerase II/histidine kinase"/>
    <property type="match status" value="1"/>
</dbReference>
<keyword evidence="2" id="KW-0902">Two-component regulatory system</keyword>
<organism evidence="9 10">
    <name type="scientific">Oculimacula yallundae</name>
    <dbReference type="NCBI Taxonomy" id="86028"/>
    <lineage>
        <taxon>Eukaryota</taxon>
        <taxon>Fungi</taxon>
        <taxon>Dikarya</taxon>
        <taxon>Ascomycota</taxon>
        <taxon>Pezizomycotina</taxon>
        <taxon>Leotiomycetes</taxon>
        <taxon>Helotiales</taxon>
        <taxon>Ploettnerulaceae</taxon>
        <taxon>Oculimacula</taxon>
    </lineage>
</organism>
<dbReference type="Pfam" id="PF13188">
    <property type="entry name" value="PAS_8"/>
    <property type="match status" value="1"/>
</dbReference>
<evidence type="ECO:0000256" key="1">
    <source>
        <dbReference type="ARBA" id="ARBA00022553"/>
    </source>
</evidence>
<dbReference type="InterPro" id="IPR001789">
    <property type="entry name" value="Sig_transdc_resp-reg_receiver"/>
</dbReference>
<dbReference type="Pfam" id="PF00072">
    <property type="entry name" value="Response_reg"/>
    <property type="match status" value="1"/>
</dbReference>
<evidence type="ECO:0000259" key="8">
    <source>
        <dbReference type="PROSITE" id="PS50113"/>
    </source>
</evidence>
<dbReference type="PROSITE" id="PS50110">
    <property type="entry name" value="RESPONSE_REGULATORY"/>
    <property type="match status" value="1"/>
</dbReference>
<dbReference type="NCBIfam" id="TIGR00229">
    <property type="entry name" value="sensory_box"/>
    <property type="match status" value="1"/>
</dbReference>
<dbReference type="PROSITE" id="PS50109">
    <property type="entry name" value="HIS_KIN"/>
    <property type="match status" value="1"/>
</dbReference>
<dbReference type="CDD" id="cd17546">
    <property type="entry name" value="REC_hyHK_CKI1_RcsC-like"/>
    <property type="match status" value="1"/>
</dbReference>
<dbReference type="EMBL" id="JAZHXI010000014">
    <property type="protein sequence ID" value="KAL2063854.1"/>
    <property type="molecule type" value="Genomic_DNA"/>
</dbReference>
<feature type="domain" description="Histidine kinase" evidence="5">
    <location>
        <begin position="608"/>
        <end position="835"/>
    </location>
</feature>
<dbReference type="InterPro" id="IPR035965">
    <property type="entry name" value="PAS-like_dom_sf"/>
</dbReference>
<dbReference type="Gene3D" id="1.10.287.130">
    <property type="match status" value="1"/>
</dbReference>
<dbReference type="InterPro" id="IPR000700">
    <property type="entry name" value="PAS-assoc_C"/>
</dbReference>
<evidence type="ECO:0000259" key="7">
    <source>
        <dbReference type="PROSITE" id="PS50112"/>
    </source>
</evidence>
<dbReference type="PRINTS" id="PR00344">
    <property type="entry name" value="BCTRLSENSOR"/>
</dbReference>
<evidence type="ECO:0000259" key="5">
    <source>
        <dbReference type="PROSITE" id="PS50109"/>
    </source>
</evidence>
<reference evidence="9 10" key="1">
    <citation type="journal article" date="2024" name="Commun. Biol.">
        <title>Comparative genomic analysis of thermophilic fungi reveals convergent evolutionary adaptations and gene losses.</title>
        <authorList>
            <person name="Steindorff A.S."/>
            <person name="Aguilar-Pontes M.V."/>
            <person name="Robinson A.J."/>
            <person name="Andreopoulos B."/>
            <person name="LaButti K."/>
            <person name="Kuo A."/>
            <person name="Mondo S."/>
            <person name="Riley R."/>
            <person name="Otillar R."/>
            <person name="Haridas S."/>
            <person name="Lipzen A."/>
            <person name="Grimwood J."/>
            <person name="Schmutz J."/>
            <person name="Clum A."/>
            <person name="Reid I.D."/>
            <person name="Moisan M.C."/>
            <person name="Butler G."/>
            <person name="Nguyen T.T.M."/>
            <person name="Dewar K."/>
            <person name="Conant G."/>
            <person name="Drula E."/>
            <person name="Henrissat B."/>
            <person name="Hansel C."/>
            <person name="Singer S."/>
            <person name="Hutchinson M.I."/>
            <person name="de Vries R.P."/>
            <person name="Natvig D.O."/>
            <person name="Powell A.J."/>
            <person name="Tsang A."/>
            <person name="Grigoriev I.V."/>
        </authorList>
    </citation>
    <scope>NUCLEOTIDE SEQUENCE [LARGE SCALE GENOMIC DNA]</scope>
    <source>
        <strain evidence="9 10">CBS 494.80</strain>
    </source>
</reference>
<dbReference type="SUPFAM" id="SSF47384">
    <property type="entry name" value="Homodimeric domain of signal transducing histidine kinase"/>
    <property type="match status" value="1"/>
</dbReference>
<feature type="modified residue" description="4-aspartylphosphate" evidence="3">
    <location>
        <position position="976"/>
    </location>
</feature>
<dbReference type="InterPro" id="IPR011006">
    <property type="entry name" value="CheY-like_superfamily"/>
</dbReference>